<dbReference type="EMBL" id="JAMQOP010000004">
    <property type="protein sequence ID" value="MDS0300602.1"/>
    <property type="molecule type" value="Genomic_DNA"/>
</dbReference>
<sequence>MRTYTVRRVESAVDVPLTGDADDAVWRRAEAAELDRFQWGDGSGPATTVRALSDGEALYLQFHAEDREITAAVTDLNGPTFEDSSVEFFASPERRADGAPTSYFNFEANCCGTFKLAWQEPGWRERGVGRTLVSPADAAAVDVETSVPGPTKTADPDDESWWLAARLPLSTLRSLTGLPLALDPGTVWRGNFYRSGVPDEEKGTWNRIDLPDPAYHSPEFFGRVEFA</sequence>
<accession>A0ABU2GIF5</accession>
<evidence type="ECO:0000313" key="2">
    <source>
        <dbReference type="EMBL" id="MDS0300602.1"/>
    </source>
</evidence>
<dbReference type="InterPro" id="IPR010502">
    <property type="entry name" value="Carb-bd_dom_fam9"/>
</dbReference>
<gene>
    <name evidence="2" type="ORF">NDI76_17775</name>
</gene>
<protein>
    <submittedName>
        <fullName evidence="2">Carbohydrate-binding family 9-like protein</fullName>
    </submittedName>
</protein>
<feature type="domain" description="Carbohydrate-binding" evidence="1">
    <location>
        <begin position="28"/>
        <end position="226"/>
    </location>
</feature>
<dbReference type="CDD" id="cd09620">
    <property type="entry name" value="CBM9_like_3"/>
    <property type="match status" value="1"/>
</dbReference>
<dbReference type="Proteomes" id="UP001257060">
    <property type="component" value="Unassembled WGS sequence"/>
</dbReference>
<reference evidence="2 3" key="1">
    <citation type="submission" date="2022-06" db="EMBL/GenBank/DDBJ databases">
        <title>Halogeometricum sp. a new haloarchaeum isolate from saline soil.</title>
        <authorList>
            <person name="Strakova D."/>
            <person name="Galisteo C."/>
            <person name="Sanchez-Porro C."/>
            <person name="Ventosa A."/>
        </authorList>
    </citation>
    <scope>NUCLEOTIDE SEQUENCE [LARGE SCALE GENOMIC DNA]</scope>
    <source>
        <strain evidence="2 3">S1BR25-6</strain>
    </source>
</reference>
<dbReference type="Gene3D" id="2.60.40.1190">
    <property type="match status" value="1"/>
</dbReference>
<name>A0ABU2GIF5_9EURY</name>
<dbReference type="SUPFAM" id="SSF49344">
    <property type="entry name" value="CBD9-like"/>
    <property type="match status" value="1"/>
</dbReference>
<organism evidence="2 3">
    <name type="scientific">Halogeometricum salsisoli</name>
    <dbReference type="NCBI Taxonomy" id="2950536"/>
    <lineage>
        <taxon>Archaea</taxon>
        <taxon>Methanobacteriati</taxon>
        <taxon>Methanobacteriota</taxon>
        <taxon>Stenosarchaea group</taxon>
        <taxon>Halobacteria</taxon>
        <taxon>Halobacteriales</taxon>
        <taxon>Haloferacaceae</taxon>
        <taxon>Halogeometricum</taxon>
    </lineage>
</organism>
<comment type="caution">
    <text evidence="2">The sequence shown here is derived from an EMBL/GenBank/DDBJ whole genome shotgun (WGS) entry which is preliminary data.</text>
</comment>
<proteinExistence type="predicted"/>
<keyword evidence="3" id="KW-1185">Reference proteome</keyword>
<evidence type="ECO:0000259" key="1">
    <source>
        <dbReference type="Pfam" id="PF16011"/>
    </source>
</evidence>
<evidence type="ECO:0000313" key="3">
    <source>
        <dbReference type="Proteomes" id="UP001257060"/>
    </source>
</evidence>
<dbReference type="Pfam" id="PF16011">
    <property type="entry name" value="CBM9_2"/>
    <property type="match status" value="1"/>
</dbReference>
<dbReference type="RefSeq" id="WP_310925507.1">
    <property type="nucleotide sequence ID" value="NZ_JAMQOP010000004.1"/>
</dbReference>